<dbReference type="AlphaFoldDB" id="A0A6I8MIW1"/>
<dbReference type="KEGG" id="crf:FRC0190_02363"/>
<organism evidence="4 5">
    <name type="scientific">Corynebacterium rouxii</name>
    <dbReference type="NCBI Taxonomy" id="2719119"/>
    <lineage>
        <taxon>Bacteria</taxon>
        <taxon>Bacillati</taxon>
        <taxon>Actinomycetota</taxon>
        <taxon>Actinomycetes</taxon>
        <taxon>Mycobacteriales</taxon>
        <taxon>Corynebacteriaceae</taxon>
        <taxon>Corynebacterium</taxon>
    </lineage>
</organism>
<evidence type="ECO:0000313" key="5">
    <source>
        <dbReference type="Proteomes" id="UP000423525"/>
    </source>
</evidence>
<feature type="region of interest" description="Disordered" evidence="1">
    <location>
        <begin position="270"/>
        <end position="289"/>
    </location>
</feature>
<proteinExistence type="predicted"/>
<dbReference type="NCBIfam" id="TIGR03769">
    <property type="entry name" value="P_ac_wall_RPT"/>
    <property type="match status" value="2"/>
</dbReference>
<evidence type="ECO:0000256" key="2">
    <source>
        <dbReference type="SAM" id="Phobius"/>
    </source>
</evidence>
<feature type="region of interest" description="Disordered" evidence="1">
    <location>
        <begin position="497"/>
        <end position="567"/>
    </location>
</feature>
<feature type="compositionally biased region" description="Low complexity" evidence="1">
    <location>
        <begin position="545"/>
        <end position="556"/>
    </location>
</feature>
<feature type="signal peptide" evidence="3">
    <location>
        <begin position="1"/>
        <end position="43"/>
    </location>
</feature>
<reference evidence="4 5" key="1">
    <citation type="submission" date="2019-11" db="EMBL/GenBank/DDBJ databases">
        <authorList>
            <person name="Brisse S."/>
        </authorList>
    </citation>
    <scope>NUCLEOTIDE SEQUENCE [LARGE SCALE GENOMIC DNA]</scope>
    <source>
        <strain evidence="4">FRC0190</strain>
    </source>
</reference>
<name>A0A6I8MIW1_9CORY</name>
<keyword evidence="2" id="KW-0472">Membrane</keyword>
<accession>A0A6I8MIW1</accession>
<evidence type="ECO:0000313" key="4">
    <source>
        <dbReference type="EMBL" id="VZH86456.1"/>
    </source>
</evidence>
<feature type="chain" id="PRO_5026187869" evidence="3">
    <location>
        <begin position="44"/>
        <end position="858"/>
    </location>
</feature>
<gene>
    <name evidence="4" type="ORF">FRC0190_02363</name>
</gene>
<evidence type="ECO:0000256" key="3">
    <source>
        <dbReference type="SAM" id="SignalP"/>
    </source>
</evidence>
<dbReference type="Proteomes" id="UP000423525">
    <property type="component" value="Chromosome"/>
</dbReference>
<protein>
    <submittedName>
        <fullName evidence="4">Cell surface protein</fullName>
    </submittedName>
</protein>
<dbReference type="EMBL" id="LR738855">
    <property type="protein sequence ID" value="VZH86456.1"/>
    <property type="molecule type" value="Genomic_DNA"/>
</dbReference>
<keyword evidence="3" id="KW-0732">Signal</keyword>
<keyword evidence="2" id="KW-1133">Transmembrane helix</keyword>
<feature type="transmembrane region" description="Helical" evidence="2">
    <location>
        <begin position="834"/>
        <end position="853"/>
    </location>
</feature>
<keyword evidence="2" id="KW-0812">Transmembrane</keyword>
<dbReference type="InterPro" id="IPR022435">
    <property type="entry name" value="Surface-anchored_actinobac"/>
</dbReference>
<feature type="region of interest" description="Disordered" evidence="1">
    <location>
        <begin position="755"/>
        <end position="817"/>
    </location>
</feature>
<dbReference type="NCBIfam" id="NF038134">
    <property type="entry name" value="choice_anch_M"/>
    <property type="match status" value="2"/>
</dbReference>
<evidence type="ECO:0000256" key="1">
    <source>
        <dbReference type="SAM" id="MobiDB-lite"/>
    </source>
</evidence>
<sequence length="858" mass="94842">MEINTDNFMKVCLMKIPHRRLVGAAATCFLVTGLASLPPTALAGPDQNKHTVYGTHMDLSPEAAVNEEDNVTGLGVVVGLDSHGKDDEEIEFSGRPAEEAVMWVPAWGRFLFTSTEQTPFVAPNGSIVWQAPQDVGTDQLPIYFGYNSGAKLQEAAESDEIQDRNYSLDLLKVEGPGEAEVFTATSAGIVRVFSSKDKSLRSLIKPRHSHYHTTFTKPGRYVFTYQATAYDNDGKPIKTMPMELAWQVGGNKPDEGKIRDFKKSWENAKQENGSGKISFHPSQKNSGKNTDIRFEGSGDGRLILLIDGYFLDELPVKNGKAETTNYLGEGESQYQALFIPDDSDEPAWLSSAFGYKTGDTKDVSETADDIEEPDEIDEELVWHPESISLDNNEVEVKLTPQKDGKHLLSIIGDENLQGYVTVKLFDKKRDDISPSCSIEGRFDKDGKINQEFDVSACVKLNPWLKVNVTPHPLAAVKPIDSELIQLDLSKEVAQKFEFEETEEKESPEVSDTFGSYKRKVPSDDSAVTSESNKKTDSLNEQPKGQQTQSSSQNVSSTKEEAPSSNSAVHELTAGHIDIRLSDDDGLGFSLEHENVQHPLESTAIRVGDNARQVREKKLSDPKWDFLGEIDESFYLLPSSEEPQKPWPGFSSEEVDYGDYPEGIDIILDDVKTPEGGRAVFYQADALTGQVEKILDSVDSKYRMLSTKKPLHLHGNWSFSKPGQYTLYFKAMSGDKEIAKPQPVTFLVGNDTVASSEQGVANKNEKEAKKAHKVPPVSDQKHLVNHNGKKSESSGGSDESKNTHQQNKTAKKEDPNVKKSALKQKLAETGSYADLLFPAALAFFGIGFAVLGLVRMRRQ</sequence>